<keyword evidence="2" id="KW-1185">Reference proteome</keyword>
<dbReference type="VEuPathDB" id="FungiDB:RhiirA1_478625"/>
<name>A0A2I1HR26_9GLOM</name>
<evidence type="ECO:0000313" key="2">
    <source>
        <dbReference type="Proteomes" id="UP000234323"/>
    </source>
</evidence>
<reference evidence="1 2" key="1">
    <citation type="submission" date="2015-10" db="EMBL/GenBank/DDBJ databases">
        <title>Genome analyses suggest a sexual origin of heterokaryosis in a supposedly ancient asexual fungus.</title>
        <authorList>
            <person name="Ropars J."/>
            <person name="Sedzielewska K."/>
            <person name="Noel J."/>
            <person name="Charron P."/>
            <person name="Farinelli L."/>
            <person name="Marton T."/>
            <person name="Kruger M."/>
            <person name="Pelin A."/>
            <person name="Brachmann A."/>
            <person name="Corradi N."/>
        </authorList>
    </citation>
    <scope>NUCLEOTIDE SEQUENCE [LARGE SCALE GENOMIC DNA]</scope>
    <source>
        <strain evidence="1 2">A4</strain>
    </source>
</reference>
<comment type="caution">
    <text evidence="1">The sequence shown here is derived from an EMBL/GenBank/DDBJ whole genome shotgun (WGS) entry which is preliminary data.</text>
</comment>
<dbReference type="VEuPathDB" id="FungiDB:RhiirFUN_011847"/>
<evidence type="ECO:0000313" key="1">
    <source>
        <dbReference type="EMBL" id="PKY61316.1"/>
    </source>
</evidence>
<organism evidence="1 2">
    <name type="scientific">Rhizophagus irregularis</name>
    <dbReference type="NCBI Taxonomy" id="588596"/>
    <lineage>
        <taxon>Eukaryota</taxon>
        <taxon>Fungi</taxon>
        <taxon>Fungi incertae sedis</taxon>
        <taxon>Mucoromycota</taxon>
        <taxon>Glomeromycotina</taxon>
        <taxon>Glomeromycetes</taxon>
        <taxon>Glomerales</taxon>
        <taxon>Glomeraceae</taxon>
        <taxon>Rhizophagus</taxon>
    </lineage>
</organism>
<dbReference type="EMBL" id="LLXI01005192">
    <property type="protein sequence ID" value="PKY61316.1"/>
    <property type="molecule type" value="Genomic_DNA"/>
</dbReference>
<dbReference type="VEuPathDB" id="FungiDB:FUN_022459"/>
<gene>
    <name evidence="1" type="ORF">RhiirA4_486125</name>
</gene>
<dbReference type="Proteomes" id="UP000234323">
    <property type="component" value="Unassembled WGS sequence"/>
</dbReference>
<dbReference type="VEuPathDB" id="FungiDB:RhiirA1_456863"/>
<sequence>MTSLCDVSTLGREEVLAKLREVTDLRAKCQLKQETLLARFNSLPDGSPAKARAYMSFVPLRQLEDSLYDQKQALTLRLDFLLDVANSENDIASPPVNDYPSHDELVINDLPPSPLTIWASHHEADPNIILDLCTLLCNAPIILARAQKIKKNLSLARLVLSTSTIRLLVFSVPIIPDANDDNTTSQHLVTLDVTDDFRVPPPTFVLSNSPVDTLPLIPASSVLPHDKESNPPYTFTLRTILDGSIQPHRNVRSNRLYSVRRGNCYFFLDPTPDLENCYTIHTNSRSLFTTEPFPFISDRSSPNQKFILSKFLTFFFHRQSAVPSRARRKYFARLRQLLLTQRVTSLARWSSSLPNNKRTHDNDRITARTMVSYSAHASISHPSKKQLAHSSMWVASKEPAEVIPPTSYKLTLSTTDPSIVLSVRKLISSRPDVSFSMVERSHKSSMAFISSNFTGSVQKVVLNPSAVVTNYFVLNKPTTGSFVGPNCPVVDYDHFQTLGLTRPIIDMVRRILSTSASLYVPSHNFLWLIILKHNTSSVPQQRLRDAVHSIIAASARSSTSSHLWNNDTRFSFKFGRVKPSDILLLFDVCAPWFDSHTYPAPSDFRTLWELPADFVRPKFLMR</sequence>
<dbReference type="AlphaFoldDB" id="A0A2I1HR26"/>
<protein>
    <submittedName>
        <fullName evidence="1">Uncharacterized protein</fullName>
    </submittedName>
</protein>
<accession>A0A2I1HR26</accession>
<proteinExistence type="predicted"/>